<dbReference type="InterPro" id="IPR046474">
    <property type="entry name" value="DUF6795"/>
</dbReference>
<feature type="domain" description="DUF6795" evidence="1">
    <location>
        <begin position="34"/>
        <end position="80"/>
    </location>
</feature>
<reference evidence="3" key="1">
    <citation type="submission" date="2017-09" db="EMBL/GenBank/DDBJ databases">
        <authorList>
            <person name="Varghese N."/>
            <person name="Submissions S."/>
        </authorList>
    </citation>
    <scope>NUCLEOTIDE SEQUENCE [LARGE SCALE GENOMIC DNA]</scope>
    <source>
        <strain evidence="3">CGMCC 1.8913</strain>
    </source>
</reference>
<dbReference type="OrthoDB" id="9848376at2"/>
<dbReference type="Pfam" id="PF20598">
    <property type="entry name" value="DUF6795"/>
    <property type="match status" value="1"/>
</dbReference>
<gene>
    <name evidence="2" type="ORF">SAMN05421503_0173</name>
</gene>
<dbReference type="GO" id="GO:0009986">
    <property type="term" value="C:cell surface"/>
    <property type="evidence" value="ECO:0007669"/>
    <property type="project" value="InterPro"/>
</dbReference>
<accession>A0A285MZS6</accession>
<dbReference type="Gene3D" id="2.60.40.10">
    <property type="entry name" value="Immunoglobulins"/>
    <property type="match status" value="1"/>
</dbReference>
<dbReference type="AlphaFoldDB" id="A0A285MZS6"/>
<keyword evidence="3" id="KW-1185">Reference proteome</keyword>
<evidence type="ECO:0000313" key="2">
    <source>
        <dbReference type="EMBL" id="SNZ02689.1"/>
    </source>
</evidence>
<protein>
    <submittedName>
        <fullName evidence="2">Transthyretin-like family protein</fullName>
    </submittedName>
</protein>
<dbReference type="RefSeq" id="WP_097038371.1">
    <property type="nucleotide sequence ID" value="NZ_OBEK01000001.1"/>
</dbReference>
<organism evidence="2 3">
    <name type="scientific">Terribacillus aidingensis</name>
    <dbReference type="NCBI Taxonomy" id="586416"/>
    <lineage>
        <taxon>Bacteria</taxon>
        <taxon>Bacillati</taxon>
        <taxon>Bacillota</taxon>
        <taxon>Bacilli</taxon>
        <taxon>Bacillales</taxon>
        <taxon>Bacillaceae</taxon>
        <taxon>Terribacillus</taxon>
    </lineage>
</organism>
<proteinExistence type="predicted"/>
<sequence length="95" mass="10115">MGDCGCSVPDLEFLQATELTCPALEAMKEFNERVHGNVSCGGNPLEHVKVTLTNDTNAEEATTFTDSNGNFSFASSYSGSSVFIVANGERITMSL</sequence>
<evidence type="ECO:0000313" key="3">
    <source>
        <dbReference type="Proteomes" id="UP000219356"/>
    </source>
</evidence>
<dbReference type="Proteomes" id="UP000219356">
    <property type="component" value="Unassembled WGS sequence"/>
</dbReference>
<dbReference type="SUPFAM" id="SSF49478">
    <property type="entry name" value="Cna protein B-type domain"/>
    <property type="match status" value="1"/>
</dbReference>
<name>A0A285MZS6_9BACI</name>
<dbReference type="EMBL" id="OBEK01000001">
    <property type="protein sequence ID" value="SNZ02689.1"/>
    <property type="molecule type" value="Genomic_DNA"/>
</dbReference>
<evidence type="ECO:0000259" key="1">
    <source>
        <dbReference type="Pfam" id="PF20598"/>
    </source>
</evidence>
<dbReference type="InterPro" id="IPR013783">
    <property type="entry name" value="Ig-like_fold"/>
</dbReference>